<evidence type="ECO:0000313" key="3">
    <source>
        <dbReference type="EMBL" id="KAK2607440.1"/>
    </source>
</evidence>
<dbReference type="Proteomes" id="UP001265746">
    <property type="component" value="Unassembled WGS sequence"/>
</dbReference>
<protein>
    <submittedName>
        <fullName evidence="3">Uncharacterized protein</fullName>
    </submittedName>
</protein>
<name>A0AAD9SHA5_PHOAM</name>
<feature type="compositionally biased region" description="Low complexity" evidence="1">
    <location>
        <begin position="542"/>
        <end position="555"/>
    </location>
</feature>
<proteinExistence type="predicted"/>
<feature type="region of interest" description="Disordered" evidence="1">
    <location>
        <begin position="223"/>
        <end position="316"/>
    </location>
</feature>
<feature type="compositionally biased region" description="Polar residues" evidence="1">
    <location>
        <begin position="179"/>
        <end position="190"/>
    </location>
</feature>
<dbReference type="AlphaFoldDB" id="A0AAD9SHA5"/>
<dbReference type="EMBL" id="JAUJFL010000003">
    <property type="protein sequence ID" value="KAK2607440.1"/>
    <property type="molecule type" value="Genomic_DNA"/>
</dbReference>
<accession>A0AAD9SHA5</accession>
<feature type="region of interest" description="Disordered" evidence="1">
    <location>
        <begin position="171"/>
        <end position="190"/>
    </location>
</feature>
<comment type="caution">
    <text evidence="3">The sequence shown here is derived from an EMBL/GenBank/DDBJ whole genome shotgun (WGS) entry which is preliminary data.</text>
</comment>
<reference evidence="3" key="1">
    <citation type="submission" date="2023-06" db="EMBL/GenBank/DDBJ databases">
        <authorList>
            <person name="Noh H."/>
        </authorList>
    </citation>
    <scope>NUCLEOTIDE SEQUENCE</scope>
    <source>
        <strain evidence="3">DUCC20226</strain>
    </source>
</reference>
<keyword evidence="2" id="KW-0472">Membrane</keyword>
<evidence type="ECO:0000256" key="1">
    <source>
        <dbReference type="SAM" id="MobiDB-lite"/>
    </source>
</evidence>
<keyword evidence="2" id="KW-0812">Transmembrane</keyword>
<feature type="compositionally biased region" description="Polar residues" evidence="1">
    <location>
        <begin position="589"/>
        <end position="602"/>
    </location>
</feature>
<keyword evidence="2" id="KW-1133">Transmembrane helix</keyword>
<organism evidence="3 4">
    <name type="scientific">Phomopsis amygdali</name>
    <name type="common">Fusicoccum amygdali</name>
    <dbReference type="NCBI Taxonomy" id="1214568"/>
    <lineage>
        <taxon>Eukaryota</taxon>
        <taxon>Fungi</taxon>
        <taxon>Dikarya</taxon>
        <taxon>Ascomycota</taxon>
        <taxon>Pezizomycotina</taxon>
        <taxon>Sordariomycetes</taxon>
        <taxon>Sordariomycetidae</taxon>
        <taxon>Diaporthales</taxon>
        <taxon>Diaporthaceae</taxon>
        <taxon>Diaporthe</taxon>
    </lineage>
</organism>
<sequence length="602" mass="63424">MNQPVDPQQSALTIIASRKSKSIVVDNSDNNAKIGGADTRRWRRPRPWVWRRHCRSDKKDGAKGRPTQTAAGQLCLLCCPAPLLWLCAFTVRRSYGKYCKKKREKKGNEDRGLEGFRHSEPLASSPDTTHARALILSWPARPTGPARLIFFLRRPTAPFLLHIHHGETHCKPSHVHNESPVSSGSTSHLGPASIVSTRCSELLTNPFIQWTFKPLIMSASNTNATSLTPETTTTSSTPETTTATTASNPPTTLTTSETTTSAPATTATTATEPTTTATTAETTSATSVSSETTSPTTSTTATPTPTTQTSVSSSVIVSDGTTSTQIITKTIVNTPSATADSASTTSAGSIQTSDSNSSSGIGTGGTIAVAVVVPIAAVAILVALGIWLWRKRKARKEAAEERRKEVEDYTYNPNADPTIPGSGGGGGYEMKEDSSSGYRGWGSTTLGGGSTGRKASTTMSGGMVSDTPYSDHHYSDGASPTRATHPGEPLMQDGAHSPEGEILGAMGPSTANNRGGNVRRGPSNASSSYSAGAPSDGSGEIGQAYGGDQYYAQYDPYTENGAYNSPPGGQPVIRDNPARRNTRIENPSHFPQNQSAGISQNF</sequence>
<gene>
    <name evidence="3" type="ORF">N8I77_006110</name>
</gene>
<feature type="region of interest" description="Disordered" evidence="1">
    <location>
        <begin position="102"/>
        <end position="125"/>
    </location>
</feature>
<feature type="transmembrane region" description="Helical" evidence="2">
    <location>
        <begin position="367"/>
        <end position="389"/>
    </location>
</feature>
<evidence type="ECO:0000313" key="4">
    <source>
        <dbReference type="Proteomes" id="UP001265746"/>
    </source>
</evidence>
<keyword evidence="4" id="KW-1185">Reference proteome</keyword>
<evidence type="ECO:0000256" key="2">
    <source>
        <dbReference type="SAM" id="Phobius"/>
    </source>
</evidence>
<feature type="region of interest" description="Disordered" evidence="1">
    <location>
        <begin position="410"/>
        <end position="602"/>
    </location>
</feature>
<feature type="region of interest" description="Disordered" evidence="1">
    <location>
        <begin position="335"/>
        <end position="362"/>
    </location>
</feature>
<feature type="compositionally biased region" description="Basic and acidic residues" evidence="1">
    <location>
        <begin position="106"/>
        <end position="120"/>
    </location>
</feature>